<evidence type="ECO:0000256" key="3">
    <source>
        <dbReference type="ARBA" id="ARBA00022741"/>
    </source>
</evidence>
<dbReference type="GO" id="GO:0050567">
    <property type="term" value="F:glutaminyl-tRNA synthase (glutamine-hydrolyzing) activity"/>
    <property type="evidence" value="ECO:0007669"/>
    <property type="project" value="UniProtKB-UniRule"/>
</dbReference>
<evidence type="ECO:0000256" key="8">
    <source>
        <dbReference type="HAMAP-Rule" id="MF_00120"/>
    </source>
</evidence>
<gene>
    <name evidence="8 10" type="primary">gatA</name>
    <name evidence="10" type="ORF">H8695_02330</name>
</gene>
<dbReference type="PANTHER" id="PTHR11895">
    <property type="entry name" value="TRANSAMIDASE"/>
    <property type="match status" value="1"/>
</dbReference>
<dbReference type="GO" id="GO:0005524">
    <property type="term" value="F:ATP binding"/>
    <property type="evidence" value="ECO:0007669"/>
    <property type="project" value="UniProtKB-KW"/>
</dbReference>
<evidence type="ECO:0000256" key="1">
    <source>
        <dbReference type="ARBA" id="ARBA00008069"/>
    </source>
</evidence>
<comment type="caution">
    <text evidence="10">The sequence shown here is derived from an EMBL/GenBank/DDBJ whole genome shotgun (WGS) entry which is preliminary data.</text>
</comment>
<dbReference type="Gene3D" id="3.90.1300.10">
    <property type="entry name" value="Amidase signature (AS) domain"/>
    <property type="match status" value="1"/>
</dbReference>
<keyword evidence="4 8" id="KW-0067">ATP-binding</keyword>
<dbReference type="InterPro" id="IPR036928">
    <property type="entry name" value="AS_sf"/>
</dbReference>
<evidence type="ECO:0000256" key="5">
    <source>
        <dbReference type="ARBA" id="ARBA00022917"/>
    </source>
</evidence>
<dbReference type="HAMAP" id="MF_00120">
    <property type="entry name" value="GatA"/>
    <property type="match status" value="1"/>
</dbReference>
<evidence type="ECO:0000313" key="11">
    <source>
        <dbReference type="Proteomes" id="UP000620366"/>
    </source>
</evidence>
<dbReference type="InterPro" id="IPR020556">
    <property type="entry name" value="Amidase_CS"/>
</dbReference>
<dbReference type="GO" id="GO:0006412">
    <property type="term" value="P:translation"/>
    <property type="evidence" value="ECO:0007669"/>
    <property type="project" value="UniProtKB-UniRule"/>
</dbReference>
<dbReference type="InterPro" id="IPR000120">
    <property type="entry name" value="Amidase"/>
</dbReference>
<protein>
    <recommendedName>
        <fullName evidence="8">Glutamyl-tRNA(Gln) amidotransferase subunit A</fullName>
        <shortName evidence="8">Glu-ADT subunit A</shortName>
        <ecNumber evidence="8">6.3.5.7</ecNumber>
    </recommendedName>
</protein>
<comment type="function">
    <text evidence="6 8">Allows the formation of correctly charged Gln-tRNA(Gln) through the transamidation of misacylated Glu-tRNA(Gln) in organisms which lack glutaminyl-tRNA synthetase. The reaction takes place in the presence of glutamine and ATP through an activated gamma-phospho-Glu-tRNA(Gln).</text>
</comment>
<reference evidence="10" key="1">
    <citation type="submission" date="2020-08" db="EMBL/GenBank/DDBJ databases">
        <title>Genome public.</title>
        <authorList>
            <person name="Liu C."/>
            <person name="Sun Q."/>
        </authorList>
    </citation>
    <scope>NUCLEOTIDE SEQUENCE</scope>
    <source>
        <strain evidence="10">BX7</strain>
    </source>
</reference>
<dbReference type="SUPFAM" id="SSF75304">
    <property type="entry name" value="Amidase signature (AS) enzymes"/>
    <property type="match status" value="1"/>
</dbReference>
<dbReference type="GO" id="GO:0030956">
    <property type="term" value="C:glutamyl-tRNA(Gln) amidotransferase complex"/>
    <property type="evidence" value="ECO:0007669"/>
    <property type="project" value="InterPro"/>
</dbReference>
<comment type="similarity">
    <text evidence="1 8">Belongs to the amidase family. GatA subfamily.</text>
</comment>
<organism evidence="10 11">
    <name type="scientific">Feifania hominis</name>
    <dbReference type="NCBI Taxonomy" id="2763660"/>
    <lineage>
        <taxon>Bacteria</taxon>
        <taxon>Bacillati</taxon>
        <taxon>Bacillota</taxon>
        <taxon>Clostridia</taxon>
        <taxon>Eubacteriales</taxon>
        <taxon>Feifaniaceae</taxon>
        <taxon>Feifania</taxon>
    </lineage>
</organism>
<keyword evidence="3 8" id="KW-0547">Nucleotide-binding</keyword>
<feature type="active site" description="Charge relay system" evidence="8">
    <location>
        <position position="79"/>
    </location>
</feature>
<feature type="active site" description="Charge relay system" evidence="8">
    <location>
        <position position="154"/>
    </location>
</feature>
<evidence type="ECO:0000256" key="7">
    <source>
        <dbReference type="ARBA" id="ARBA00047407"/>
    </source>
</evidence>
<proteinExistence type="inferred from homology"/>
<accession>A0A926HPR0</accession>
<evidence type="ECO:0000256" key="2">
    <source>
        <dbReference type="ARBA" id="ARBA00022598"/>
    </source>
</evidence>
<comment type="subunit">
    <text evidence="8">Heterotrimer of A, B and C subunits.</text>
</comment>
<keyword evidence="11" id="KW-1185">Reference proteome</keyword>
<feature type="active site" description="Acyl-ester intermediate" evidence="8">
    <location>
        <position position="178"/>
    </location>
</feature>
<dbReference type="NCBIfam" id="TIGR00132">
    <property type="entry name" value="gatA"/>
    <property type="match status" value="1"/>
</dbReference>
<keyword evidence="5 8" id="KW-0648">Protein biosynthesis</keyword>
<dbReference type="EMBL" id="JACRSP010000001">
    <property type="protein sequence ID" value="MBC8535532.1"/>
    <property type="molecule type" value="Genomic_DNA"/>
</dbReference>
<dbReference type="Proteomes" id="UP000620366">
    <property type="component" value="Unassembled WGS sequence"/>
</dbReference>
<evidence type="ECO:0000259" key="9">
    <source>
        <dbReference type="Pfam" id="PF01425"/>
    </source>
</evidence>
<keyword evidence="2 8" id="KW-0436">Ligase</keyword>
<dbReference type="EC" id="6.3.5.7" evidence="8"/>
<dbReference type="InterPro" id="IPR023631">
    <property type="entry name" value="Amidase_dom"/>
</dbReference>
<sequence length="483" mass="52377">MEAFKLTAAELSVLLEKRELSAEELCKSVFSRIHDVEDRVEAYLTLTEEQALAAARRVDERRAAGDKLSKLAGIPIAIKDNICTEGTLTTCASKMLYNFVPPYSATAYQKVLAQDMVPLGKVNMDEFAMGSSCENSHFKKTKNPHDLTRVPGGSSGGSAAAVAACEAVLALGSDTGGSIRQPASLCGIVGLKPTYGAVSRYGLIAFASSLDQIGPMGRSVEDVAMLYNAIIGADPMDATSEGAAQVERLNEDVSGLRIGLPRDFFGDGIDPEVRDMVLGAAKRYEQLGAKVDEVSIPMSEYALPTYYIISSAEASSNLARFDGVKYGFRAEHYEDLVDLYFKTRTQGFGDEVKRRIMLGTYVLSSGYYDAYYKRAQKVRRKLIESYQNAFDRFDVLLTPATPTTAFRLGEKTDDPIAMYMADICTISINIAELPAMVIPGGMDKNGLPVGIQLIGSKFSEPTLLSAAYGFEKNTGIGFVQPKL</sequence>
<evidence type="ECO:0000313" key="10">
    <source>
        <dbReference type="EMBL" id="MBC8535532.1"/>
    </source>
</evidence>
<feature type="domain" description="Amidase" evidence="9">
    <location>
        <begin position="25"/>
        <end position="464"/>
    </location>
</feature>
<dbReference type="PANTHER" id="PTHR11895:SF151">
    <property type="entry name" value="GLUTAMYL-TRNA(GLN) AMIDOTRANSFERASE SUBUNIT A"/>
    <property type="match status" value="1"/>
</dbReference>
<dbReference type="RefSeq" id="WP_249299259.1">
    <property type="nucleotide sequence ID" value="NZ_JACRSP010000001.1"/>
</dbReference>
<dbReference type="PROSITE" id="PS00571">
    <property type="entry name" value="AMIDASES"/>
    <property type="match status" value="1"/>
</dbReference>
<dbReference type="Pfam" id="PF01425">
    <property type="entry name" value="Amidase"/>
    <property type="match status" value="1"/>
</dbReference>
<name>A0A926HPR0_9FIRM</name>
<evidence type="ECO:0000256" key="4">
    <source>
        <dbReference type="ARBA" id="ARBA00022840"/>
    </source>
</evidence>
<comment type="catalytic activity">
    <reaction evidence="7 8">
        <text>L-glutamyl-tRNA(Gln) + L-glutamine + ATP + H2O = L-glutaminyl-tRNA(Gln) + L-glutamate + ADP + phosphate + H(+)</text>
        <dbReference type="Rhea" id="RHEA:17521"/>
        <dbReference type="Rhea" id="RHEA-COMP:9681"/>
        <dbReference type="Rhea" id="RHEA-COMP:9684"/>
        <dbReference type="ChEBI" id="CHEBI:15377"/>
        <dbReference type="ChEBI" id="CHEBI:15378"/>
        <dbReference type="ChEBI" id="CHEBI:29985"/>
        <dbReference type="ChEBI" id="CHEBI:30616"/>
        <dbReference type="ChEBI" id="CHEBI:43474"/>
        <dbReference type="ChEBI" id="CHEBI:58359"/>
        <dbReference type="ChEBI" id="CHEBI:78520"/>
        <dbReference type="ChEBI" id="CHEBI:78521"/>
        <dbReference type="ChEBI" id="CHEBI:456216"/>
        <dbReference type="EC" id="6.3.5.7"/>
    </reaction>
</comment>
<dbReference type="InterPro" id="IPR004412">
    <property type="entry name" value="GatA"/>
</dbReference>
<evidence type="ECO:0000256" key="6">
    <source>
        <dbReference type="ARBA" id="ARBA00025295"/>
    </source>
</evidence>
<dbReference type="AlphaFoldDB" id="A0A926HPR0"/>